<dbReference type="CDD" id="cd06257">
    <property type="entry name" value="DnaJ"/>
    <property type="match status" value="1"/>
</dbReference>
<dbReference type="SUPFAM" id="SSF46565">
    <property type="entry name" value="Chaperone J-domain"/>
    <property type="match status" value="1"/>
</dbReference>
<keyword evidence="1" id="KW-0143">Chaperone</keyword>
<dbReference type="GO" id="GO:0036503">
    <property type="term" value="P:ERAD pathway"/>
    <property type="evidence" value="ECO:0007669"/>
    <property type="project" value="TreeGrafter"/>
</dbReference>
<dbReference type="InterPro" id="IPR001623">
    <property type="entry name" value="DnaJ_domain"/>
</dbReference>
<organism evidence="8 9">
    <name type="scientific">Plectus sambesii</name>
    <dbReference type="NCBI Taxonomy" id="2011161"/>
    <lineage>
        <taxon>Eukaryota</taxon>
        <taxon>Metazoa</taxon>
        <taxon>Ecdysozoa</taxon>
        <taxon>Nematoda</taxon>
        <taxon>Chromadorea</taxon>
        <taxon>Plectida</taxon>
        <taxon>Plectina</taxon>
        <taxon>Plectoidea</taxon>
        <taxon>Plectidae</taxon>
        <taxon>Plectus</taxon>
    </lineage>
</organism>
<accession>A0A914VWJ6</accession>
<dbReference type="GO" id="GO:0051787">
    <property type="term" value="F:misfolded protein binding"/>
    <property type="evidence" value="ECO:0007669"/>
    <property type="project" value="TreeGrafter"/>
</dbReference>
<keyword evidence="6" id="KW-1133">Transmembrane helix</keyword>
<dbReference type="Pfam" id="PF00226">
    <property type="entry name" value="DnaJ"/>
    <property type="match status" value="1"/>
</dbReference>
<evidence type="ECO:0000256" key="5">
    <source>
        <dbReference type="ARBA" id="ARBA00046365"/>
    </source>
</evidence>
<evidence type="ECO:0000313" key="9">
    <source>
        <dbReference type="WBParaSite" id="PSAMB.scaffold2537size22684.g18142.t1"/>
    </source>
</evidence>
<feature type="domain" description="J" evidence="7">
    <location>
        <begin position="263"/>
        <end position="319"/>
    </location>
</feature>
<evidence type="ECO:0000313" key="8">
    <source>
        <dbReference type="Proteomes" id="UP000887566"/>
    </source>
</evidence>
<evidence type="ECO:0000256" key="2">
    <source>
        <dbReference type="ARBA" id="ARBA00040158"/>
    </source>
</evidence>
<evidence type="ECO:0000256" key="4">
    <source>
        <dbReference type="ARBA" id="ARBA00045428"/>
    </source>
</evidence>
<feature type="transmembrane region" description="Helical" evidence="6">
    <location>
        <begin position="162"/>
        <end position="184"/>
    </location>
</feature>
<dbReference type="PROSITE" id="PS50076">
    <property type="entry name" value="DNAJ_2"/>
    <property type="match status" value="1"/>
</dbReference>
<feature type="transmembrane region" description="Helical" evidence="6">
    <location>
        <begin position="196"/>
        <end position="218"/>
    </location>
</feature>
<dbReference type="GO" id="GO:0005783">
    <property type="term" value="C:endoplasmic reticulum"/>
    <property type="evidence" value="ECO:0007669"/>
    <property type="project" value="TreeGrafter"/>
</dbReference>
<dbReference type="AlphaFoldDB" id="A0A914VWJ6"/>
<name>A0A914VWJ6_9BILA</name>
<comment type="subunit">
    <text evidence="5">Interacts with HSPA5/BiP; interaction is direct. Interacts with ERN1/IRE1 (via the luminal region). Interacts with DERL1.</text>
</comment>
<dbReference type="PANTHER" id="PTHR44360:SF1">
    <property type="entry name" value="DNAJ HOMOLOG SUBFAMILY B MEMBER 9"/>
    <property type="match status" value="1"/>
</dbReference>
<proteinExistence type="predicted"/>
<evidence type="ECO:0000256" key="3">
    <source>
        <dbReference type="ARBA" id="ARBA00041533"/>
    </source>
</evidence>
<keyword evidence="6" id="KW-0472">Membrane</keyword>
<keyword evidence="8" id="KW-1185">Reference proteome</keyword>
<dbReference type="PRINTS" id="PR00625">
    <property type="entry name" value="JDOMAIN"/>
</dbReference>
<dbReference type="SMART" id="SM00271">
    <property type="entry name" value="DnaJ"/>
    <property type="match status" value="1"/>
</dbReference>
<protein>
    <recommendedName>
        <fullName evidence="2">DnaJ homolog subfamily B member 9</fullName>
    </recommendedName>
    <alternativeName>
        <fullName evidence="3">Endoplasmic reticulum DNA J domain-containing protein 4</fullName>
    </alternativeName>
</protein>
<dbReference type="Gene3D" id="1.10.287.110">
    <property type="entry name" value="DnaJ domain"/>
    <property type="match status" value="1"/>
</dbReference>
<dbReference type="InterPro" id="IPR051948">
    <property type="entry name" value="Hsp70_co-chaperone_J-domain"/>
</dbReference>
<evidence type="ECO:0000256" key="6">
    <source>
        <dbReference type="SAM" id="Phobius"/>
    </source>
</evidence>
<evidence type="ECO:0000256" key="1">
    <source>
        <dbReference type="ARBA" id="ARBA00023186"/>
    </source>
</evidence>
<sequence length="319" mass="34628">MDNEEFRAQVVKKLDSSITDKTQLTEILFYLGQQEDVKGSYKNSAAWKMLRDLLDSDNQGFTAYAQRLLQEAEKGKPPTRDRLPECFEVLKLQGTNANNGNLLTLDSGAVTMGGSIGFAYALARVTSEMQLKILEDYPHVMNALAVSTAKNAVVLVRVCGRMATVGLAAVYLTCEAMMSIYRWWKGEITGKRATKNFIDSCVTVAAGTLGSIGGATGGGLFGPIFTMLGGSIGGIVASVVVGVSFDILSQKMFDIPKGEALEAAYDFLGVSMQATDDEINKAFRSLCLKYHPDKSGSQQNFLKLQSYMGIIKVARGEQY</sequence>
<dbReference type="WBParaSite" id="PSAMB.scaffold2537size22684.g18142.t1">
    <property type="protein sequence ID" value="PSAMB.scaffold2537size22684.g18142.t1"/>
    <property type="gene ID" value="PSAMB.scaffold2537size22684.g18142"/>
</dbReference>
<dbReference type="GO" id="GO:0051087">
    <property type="term" value="F:protein-folding chaperone binding"/>
    <property type="evidence" value="ECO:0007669"/>
    <property type="project" value="TreeGrafter"/>
</dbReference>
<dbReference type="Proteomes" id="UP000887566">
    <property type="component" value="Unplaced"/>
</dbReference>
<evidence type="ECO:0000259" key="7">
    <source>
        <dbReference type="PROSITE" id="PS50076"/>
    </source>
</evidence>
<feature type="transmembrane region" description="Helical" evidence="6">
    <location>
        <begin position="224"/>
        <end position="248"/>
    </location>
</feature>
<dbReference type="PANTHER" id="PTHR44360">
    <property type="entry name" value="DNAJ HOMOLOG SUBFAMILY B MEMBER 9"/>
    <property type="match status" value="1"/>
</dbReference>
<dbReference type="InterPro" id="IPR036869">
    <property type="entry name" value="J_dom_sf"/>
</dbReference>
<keyword evidence="6" id="KW-0812">Transmembrane</keyword>
<reference evidence="9" key="1">
    <citation type="submission" date="2022-11" db="UniProtKB">
        <authorList>
            <consortium name="WormBaseParasite"/>
        </authorList>
    </citation>
    <scope>IDENTIFICATION</scope>
</reference>
<comment type="function">
    <text evidence="4">Co-chaperone for Hsp70 protein HSPA5/BiP that acts as a key repressor of the ERN1/IRE1-mediated unfolded protein response (UPR). J domain-containing co-chaperones stimulate the ATPase activity of Hsp70 proteins and are required for efficient substrate recognition by Hsp70 proteins. In the unstressed endoplasmic reticulum, interacts with the luminal region of ERN1/IRE1 and selectively recruits HSPA5/BiP: HSPA5/BiP disrupts the dimerization of the active ERN1/IRE1 luminal region, thereby inactivating ERN1/IRE1. Also involved in endoplasmic reticulum-associated degradation (ERAD) of misfolded proteins. Required for survival of B-cell progenitors and normal antibody production.</text>
</comment>